<dbReference type="Gene3D" id="1.25.40.10">
    <property type="entry name" value="Tetratricopeptide repeat domain"/>
    <property type="match status" value="1"/>
</dbReference>
<organism evidence="2">
    <name type="scientific">Oikopleura dioica</name>
    <name type="common">Tunicate</name>
    <dbReference type="NCBI Taxonomy" id="34765"/>
    <lineage>
        <taxon>Eukaryota</taxon>
        <taxon>Metazoa</taxon>
        <taxon>Chordata</taxon>
        <taxon>Tunicata</taxon>
        <taxon>Appendicularia</taxon>
        <taxon>Copelata</taxon>
        <taxon>Oikopleuridae</taxon>
        <taxon>Oikopleura</taxon>
    </lineage>
</organism>
<dbReference type="InterPro" id="IPR049039">
    <property type="entry name" value="RMD1-3_a_helical_rpt"/>
</dbReference>
<reference evidence="2" key="1">
    <citation type="journal article" date="2010" name="Science">
        <title>Plasticity of animal genome architecture unmasked by rapid evolution of a pelagic tunicate.</title>
        <authorList>
            <person name="Denoeud F."/>
            <person name="Henriet S."/>
            <person name="Mungpakdee S."/>
            <person name="Aury J.M."/>
            <person name="Da Silva C."/>
            <person name="Brinkmann H."/>
            <person name="Mikhaleva J."/>
            <person name="Olsen L.C."/>
            <person name="Jubin C."/>
            <person name="Canestro C."/>
            <person name="Bouquet J.M."/>
            <person name="Danks G."/>
            <person name="Poulain J."/>
            <person name="Campsteijn C."/>
            <person name="Adamski M."/>
            <person name="Cross I."/>
            <person name="Yadetie F."/>
            <person name="Muffato M."/>
            <person name="Louis A."/>
            <person name="Butcher S."/>
            <person name="Tsagkogeorga G."/>
            <person name="Konrad A."/>
            <person name="Singh S."/>
            <person name="Jensen M.F."/>
            <person name="Cong E.H."/>
            <person name="Eikeseth-Otteraa H."/>
            <person name="Noel B."/>
            <person name="Anthouard V."/>
            <person name="Porcel B.M."/>
            <person name="Kachouri-Lafond R."/>
            <person name="Nishino A."/>
            <person name="Ugolini M."/>
            <person name="Chourrout P."/>
            <person name="Nishida H."/>
            <person name="Aasland R."/>
            <person name="Huzurbazar S."/>
            <person name="Westhof E."/>
            <person name="Delsuc F."/>
            <person name="Lehrach H."/>
            <person name="Reinhardt R."/>
            <person name="Weissenbach J."/>
            <person name="Roy S.W."/>
            <person name="Artiguenave F."/>
            <person name="Postlethwait J.H."/>
            <person name="Manak J.R."/>
            <person name="Thompson E.M."/>
            <person name="Jaillon O."/>
            <person name="Du Pasquier L."/>
            <person name="Boudinot P."/>
            <person name="Liberles D.A."/>
            <person name="Volff J.N."/>
            <person name="Philippe H."/>
            <person name="Lenhard B."/>
            <person name="Roest Crollius H."/>
            <person name="Wincker P."/>
            <person name="Chourrout D."/>
        </authorList>
    </citation>
    <scope>NUCLEOTIDE SEQUENCE [LARGE SCALE GENOMIC DNA]</scope>
</reference>
<name>E4YHC3_OIKDI</name>
<gene>
    <name evidence="2" type="ORF">GSOID_T00024935001</name>
</gene>
<comment type="similarity">
    <text evidence="1">Belongs to the RMDN family.</text>
</comment>
<dbReference type="Pfam" id="PF21033">
    <property type="entry name" value="RMD1-3"/>
    <property type="match status" value="1"/>
</dbReference>
<sequence>MYGQHRKNGPLGENLKKRKEFATRALEFADEIIKRAPRASVGHRYKAAALGCNMEFLGVTEKAEKGKIIKDCLTEALVCDPDDLKAHYILARWHFEASNLPWALRGVASRMGMPPASEEEALFHFDKSLGGSGHDKEVQLYRFKLLNKLRKFEKAKKAVENGLALPIVFNSDQPVHEELIKIQNSF</sequence>
<protein>
    <recommendedName>
        <fullName evidence="3">Regulator of microtubule dynamics protein 1</fullName>
    </recommendedName>
</protein>
<proteinExistence type="inferred from homology"/>
<accession>E4YHC3</accession>
<evidence type="ECO:0000256" key="1">
    <source>
        <dbReference type="ARBA" id="ARBA00038360"/>
    </source>
</evidence>
<dbReference type="Proteomes" id="UP000011014">
    <property type="component" value="Unassembled WGS sequence"/>
</dbReference>
<evidence type="ECO:0008006" key="3">
    <source>
        <dbReference type="Google" id="ProtNLM"/>
    </source>
</evidence>
<dbReference type="EMBL" id="FN654557">
    <property type="protein sequence ID" value="CBY34897.1"/>
    <property type="molecule type" value="Genomic_DNA"/>
</dbReference>
<dbReference type="SUPFAM" id="SSF48452">
    <property type="entry name" value="TPR-like"/>
    <property type="match status" value="1"/>
</dbReference>
<evidence type="ECO:0000313" key="2">
    <source>
        <dbReference type="EMBL" id="CBY34897.1"/>
    </source>
</evidence>
<dbReference type="InterPro" id="IPR011990">
    <property type="entry name" value="TPR-like_helical_dom_sf"/>
</dbReference>
<dbReference type="AlphaFoldDB" id="E4YHC3"/>